<dbReference type="Proteomes" id="UP001243623">
    <property type="component" value="Chromosome"/>
</dbReference>
<protein>
    <submittedName>
        <fullName evidence="2">Uncharacterized protein</fullName>
    </submittedName>
</protein>
<organism evidence="2 3">
    <name type="scientific">Selenobaculum gibii</name>
    <dbReference type="NCBI Taxonomy" id="3054208"/>
    <lineage>
        <taxon>Bacteria</taxon>
        <taxon>Bacillati</taxon>
        <taxon>Bacillota</taxon>
        <taxon>Negativicutes</taxon>
        <taxon>Selenomonadales</taxon>
        <taxon>Selenomonadaceae</taxon>
        <taxon>Selenobaculum</taxon>
    </lineage>
</organism>
<sequence length="91" mass="10016">MKKTILHIDYKVPAFVLFFSGICFGELIGIIIAILDRDFLGIVTGACLGIGLGFAGAAFTLLTLWIFNVFADNLGGWQIKIKDEYAKETKE</sequence>
<name>A0A9Y2AIR2_9FIRM</name>
<keyword evidence="1" id="KW-0812">Transmembrane</keyword>
<evidence type="ECO:0000256" key="1">
    <source>
        <dbReference type="SAM" id="Phobius"/>
    </source>
</evidence>
<dbReference type="KEGG" id="sgbi:P3F81_11715"/>
<evidence type="ECO:0000313" key="3">
    <source>
        <dbReference type="Proteomes" id="UP001243623"/>
    </source>
</evidence>
<dbReference type="RefSeq" id="WP_147669599.1">
    <property type="nucleotide sequence ID" value="NZ_CP120678.1"/>
</dbReference>
<dbReference type="AlphaFoldDB" id="A0A9Y2AIR2"/>
<dbReference type="EMBL" id="CP120678">
    <property type="protein sequence ID" value="WIW70536.1"/>
    <property type="molecule type" value="Genomic_DNA"/>
</dbReference>
<gene>
    <name evidence="2" type="ORF">P3F81_11715</name>
</gene>
<keyword evidence="1" id="KW-0472">Membrane</keyword>
<keyword evidence="1" id="KW-1133">Transmembrane helix</keyword>
<evidence type="ECO:0000313" key="2">
    <source>
        <dbReference type="EMBL" id="WIW70536.1"/>
    </source>
</evidence>
<feature type="transmembrane region" description="Helical" evidence="1">
    <location>
        <begin position="41"/>
        <end position="70"/>
    </location>
</feature>
<feature type="transmembrane region" description="Helical" evidence="1">
    <location>
        <begin position="12"/>
        <end position="35"/>
    </location>
</feature>
<reference evidence="2" key="1">
    <citation type="submission" date="2023-03" db="EMBL/GenBank/DDBJ databases">
        <title>Selenobaculum gbiensis gen. nov. sp. nov., a new bacterium isolated from the gut microbiota of IBD patient.</title>
        <authorList>
            <person name="Yeo S."/>
            <person name="Park H."/>
            <person name="Huh C.S."/>
        </authorList>
    </citation>
    <scope>NUCLEOTIDE SEQUENCE</scope>
    <source>
        <strain evidence="2">ICN-92133</strain>
    </source>
</reference>
<accession>A0A9Y2AIR2</accession>
<proteinExistence type="predicted"/>
<keyword evidence="3" id="KW-1185">Reference proteome</keyword>